<dbReference type="Pfam" id="PF20157">
    <property type="entry name" value="Maf_flag10_N"/>
    <property type="match status" value="1"/>
</dbReference>
<dbReference type="Proteomes" id="UP001231109">
    <property type="component" value="Unassembled WGS sequence"/>
</dbReference>
<feature type="domain" description="Glycosyltransferase Maf N-terminal" evidence="2">
    <location>
        <begin position="36"/>
        <end position="263"/>
    </location>
</feature>
<dbReference type="PANTHER" id="PTHR41786">
    <property type="entry name" value="MOTILITY ACCESSORY FACTOR MAF"/>
    <property type="match status" value="1"/>
</dbReference>
<keyword evidence="4" id="KW-1185">Reference proteome</keyword>
<name>A0ABT9HUP7_9GAMM</name>
<feature type="domain" description="6-hydroxymethylpterin diphosphokinase MptE-like" evidence="1">
    <location>
        <begin position="284"/>
        <end position="459"/>
    </location>
</feature>
<sequence length="697" mass="78467">MMDVEKSLAEAESAYSQLVEQKQRELDFNLSSKQTFNANIRAFEQYYPELASSMKAYKPKAGFELLVTRTGMGNFIPQGHSVPLYADDPIAQVSEQVSKNTKKGYYSYTSYGFGGHTTDKRIHMQFMTKLDNLIASLNAEKPQFIEQLPAHFPSSIIFGVGLGYHIPILLKQHHFDYLFICEPDIELFYASLFCTDWADIIHTVENNDGALFIQVGLSYKDFFDSLHGIAGDIGAFSLVRSFCYQHYPSKDVNQLIKSFFERYFELQSGFGFYNDNIDGLAHAIHNIENGVSFFVADSELRKPYQKLPLFIVGNGPSLDSSVELLKEVQDSAIILAVGSALASLLKVGVTPDFHVIVERTKSTYDVLLDTLPLEAYRNVNLLTVDVMYPEIPKLYKWAGMGLKGPESATVFIQLQTLKKYHQALPSLPSCGPVVSNTALSYAAMMGFEEIYLVGVDNGSRQNVTHSKHSFYYKEGVQYQSPLVTGAKHVLPGNLGEDVLATDLLMISKNHLEAIIAANPKKFFYNVGHGAKLEGAYPITEQAVLIGKPIENKSQIIEQIKADFFVKDLVQFDVATLEFEQFDVICDDLIEIGSRSFDSRESAAGLLKKQARYLFSYKKTKYAHLYYLLRGSLLYVHCPMLTMLYSYQDDALTLGYFAKFMALWNEYVLAVKKDFRVNYLTTCGYSLEQAISELKAQS</sequence>
<dbReference type="InterPro" id="IPR002826">
    <property type="entry name" value="MptE-like"/>
</dbReference>
<organism evidence="3 4">
    <name type="scientific">Rheinheimera baltica</name>
    <dbReference type="NCBI Taxonomy" id="67576"/>
    <lineage>
        <taxon>Bacteria</taxon>
        <taxon>Pseudomonadati</taxon>
        <taxon>Pseudomonadota</taxon>
        <taxon>Gammaproteobacteria</taxon>
        <taxon>Chromatiales</taxon>
        <taxon>Chromatiaceae</taxon>
        <taxon>Rheinheimera</taxon>
    </lineage>
</organism>
<dbReference type="Pfam" id="PF01973">
    <property type="entry name" value="MptE-like"/>
    <property type="match status" value="1"/>
</dbReference>
<protein>
    <submittedName>
        <fullName evidence="3">DUF115 domain-containing protein</fullName>
    </submittedName>
</protein>
<comment type="caution">
    <text evidence="3">The sequence shown here is derived from an EMBL/GenBank/DDBJ whole genome shotgun (WGS) entry which is preliminary data.</text>
</comment>
<gene>
    <name evidence="3" type="ORF">ORJ04_02710</name>
</gene>
<dbReference type="EMBL" id="JAPJDZ010000004">
    <property type="protein sequence ID" value="MDP5134854.1"/>
    <property type="molecule type" value="Genomic_DNA"/>
</dbReference>
<evidence type="ECO:0000313" key="3">
    <source>
        <dbReference type="EMBL" id="MDP5134854.1"/>
    </source>
</evidence>
<evidence type="ECO:0000313" key="4">
    <source>
        <dbReference type="Proteomes" id="UP001231109"/>
    </source>
</evidence>
<accession>A0ABT9HUP7</accession>
<evidence type="ECO:0000259" key="1">
    <source>
        <dbReference type="Pfam" id="PF01973"/>
    </source>
</evidence>
<reference evidence="3 4" key="1">
    <citation type="submission" date="2022-11" db="EMBL/GenBank/DDBJ databases">
        <title>Viruses from the air-sea interface of a natural surface slick.</title>
        <authorList>
            <person name="Rahlff J."/>
            <person name="Holmfeldt K."/>
        </authorList>
    </citation>
    <scope>NUCLEOTIDE SEQUENCE [LARGE SCALE GENOMIC DNA]</scope>
    <source>
        <strain evidence="3 4">SMS4</strain>
    </source>
</reference>
<dbReference type="PANTHER" id="PTHR41786:SF1">
    <property type="entry name" value="6-HYDROXYMETHYLPTERIN DIPHOSPHOKINASE MPTE-LIKE DOMAIN-CONTAINING PROTEIN"/>
    <property type="match status" value="1"/>
</dbReference>
<evidence type="ECO:0000259" key="2">
    <source>
        <dbReference type="Pfam" id="PF20157"/>
    </source>
</evidence>
<proteinExistence type="predicted"/>
<dbReference type="RefSeq" id="WP_305973634.1">
    <property type="nucleotide sequence ID" value="NZ_JAPJDY010000005.1"/>
</dbReference>
<dbReference type="InterPro" id="IPR045376">
    <property type="entry name" value="Maf_N"/>
</dbReference>